<organism evidence="1 2">
    <name type="scientific">Cenococcum geophilum 1.58</name>
    <dbReference type="NCBI Taxonomy" id="794803"/>
    <lineage>
        <taxon>Eukaryota</taxon>
        <taxon>Fungi</taxon>
        <taxon>Dikarya</taxon>
        <taxon>Ascomycota</taxon>
        <taxon>Pezizomycotina</taxon>
        <taxon>Dothideomycetes</taxon>
        <taxon>Pleosporomycetidae</taxon>
        <taxon>Gloniales</taxon>
        <taxon>Gloniaceae</taxon>
        <taxon>Cenococcum</taxon>
    </lineage>
</organism>
<protein>
    <submittedName>
        <fullName evidence="1">Uncharacterized protein</fullName>
    </submittedName>
</protein>
<evidence type="ECO:0000313" key="2">
    <source>
        <dbReference type="Proteomes" id="UP000250078"/>
    </source>
</evidence>
<accession>A0ACC8END1</accession>
<dbReference type="Proteomes" id="UP000250078">
    <property type="component" value="Unassembled WGS sequence"/>
</dbReference>
<gene>
    <name evidence="1" type="ORF">K441DRAFT_337233</name>
</gene>
<reference evidence="1 2" key="1">
    <citation type="journal article" date="2016" name="Nat. Commun.">
        <title>Ectomycorrhizal ecology is imprinted in the genome of the dominant symbiotic fungus Cenococcum geophilum.</title>
        <authorList>
            <consortium name="DOE Joint Genome Institute"/>
            <person name="Peter M."/>
            <person name="Kohler A."/>
            <person name="Ohm R.A."/>
            <person name="Kuo A."/>
            <person name="Krutzmann J."/>
            <person name="Morin E."/>
            <person name="Arend M."/>
            <person name="Barry K.W."/>
            <person name="Binder M."/>
            <person name="Choi C."/>
            <person name="Clum A."/>
            <person name="Copeland A."/>
            <person name="Grisel N."/>
            <person name="Haridas S."/>
            <person name="Kipfer T."/>
            <person name="LaButti K."/>
            <person name="Lindquist E."/>
            <person name="Lipzen A."/>
            <person name="Maire R."/>
            <person name="Meier B."/>
            <person name="Mihaltcheva S."/>
            <person name="Molinier V."/>
            <person name="Murat C."/>
            <person name="Poggeler S."/>
            <person name="Quandt C.A."/>
            <person name="Sperisen C."/>
            <person name="Tritt A."/>
            <person name="Tisserant E."/>
            <person name="Crous P.W."/>
            <person name="Henrissat B."/>
            <person name="Nehls U."/>
            <person name="Egli S."/>
            <person name="Spatafora J.W."/>
            <person name="Grigoriev I.V."/>
            <person name="Martin F.M."/>
        </authorList>
    </citation>
    <scope>NUCLEOTIDE SEQUENCE [LARGE SCALE GENOMIC DNA]</scope>
    <source>
        <strain evidence="1 2">1.58</strain>
    </source>
</reference>
<sequence length="744" mass="79273">MNQQMNLAGMNAAGGPVGGTSMMNNGRPRGGNDPDPRAQLNTYIYDYFCKNQYWGLARMVHQELSINVDSERTKPSPSGRNMNGVDSMDSDSKDELHKQRPDDLPIAKIPGDQSEENSFLLDWWCQFWDIYSAARSKGKASPAHQYLAHTRAQSQMRNNSQQILLNNSIQYRNMMQMQPNGMGMPGDLQRKAMSNNRNPTPQQLQNMKNQQMMQTQMQRDGSGMDMGGQRPQSPGSVDNAPSPNKRPRLEGAAFNGQPIAGARSQGMVPQQMGATSASAAQAGTMLIANGMGPGDLPGNQFNAFSSQTPKEVYTQSLAQQQRTALNNHTMAKGMNPGVPQGSPMGQPSLEGSGDLFTGNAGRMSGGGAPGPAQGQAQGNHALQDYQMQLMLLEQQNKKRLLMARQEQDMAGPTHGQAPLGAPGFAPTMSPQGSRAGPSPNPNDQMKRGTPKLNQQGLPGSPVPDGHMQQNRASPVPNGFDPTQMPPGVPPQYYGQMPNNHAMRAPSSHPGYNTQYTPQQMEQIARNGGRMPNGATWPGPPQMMPNQGQQQGPMGTSQQRNAMPPPPAPPTGGEPGRTNPSSPQPAPPTPSQAPKANPRKKDNKETKKKSAKKNAATTGATPASETEHPPTPTPATPITPMHSSSFNKQQNGAGQQPNVQPQAPAAAPAPPVQPAPIDTNGAPFGNITEDGGFGLDFGPLDGPDVLENFDFDSFLHTEDNGAFGSLGGDFNFGGPDGVEASTGDL</sequence>
<proteinExistence type="predicted"/>
<dbReference type="EMBL" id="KV748254">
    <property type="protein sequence ID" value="OCK87843.1"/>
    <property type="molecule type" value="Genomic_DNA"/>
</dbReference>
<evidence type="ECO:0000313" key="1">
    <source>
        <dbReference type="EMBL" id="OCK87843.1"/>
    </source>
</evidence>
<name>A0ACC8END1_9PEZI</name>
<keyword evidence="2" id="KW-1185">Reference proteome</keyword>